<sequence>MTAVLYNMPPNEIQRQRYSRELAAYTYRQWETARKAIELASESPGEQPIKSPEVDETKQQRITKGWRILPSKSYLLRSCGQPGDGGKATDVEMA</sequence>
<gene>
    <name evidence="2" type="ORF">NLI96_g7235</name>
</gene>
<protein>
    <submittedName>
        <fullName evidence="2">Uncharacterized protein</fullName>
    </submittedName>
</protein>
<organism evidence="2 3">
    <name type="scientific">Meripilus lineatus</name>
    <dbReference type="NCBI Taxonomy" id="2056292"/>
    <lineage>
        <taxon>Eukaryota</taxon>
        <taxon>Fungi</taxon>
        <taxon>Dikarya</taxon>
        <taxon>Basidiomycota</taxon>
        <taxon>Agaricomycotina</taxon>
        <taxon>Agaricomycetes</taxon>
        <taxon>Polyporales</taxon>
        <taxon>Meripilaceae</taxon>
        <taxon>Meripilus</taxon>
    </lineage>
</organism>
<evidence type="ECO:0000313" key="3">
    <source>
        <dbReference type="Proteomes" id="UP001212997"/>
    </source>
</evidence>
<dbReference type="Proteomes" id="UP001212997">
    <property type="component" value="Unassembled WGS sequence"/>
</dbReference>
<comment type="caution">
    <text evidence="2">The sequence shown here is derived from an EMBL/GenBank/DDBJ whole genome shotgun (WGS) entry which is preliminary data.</text>
</comment>
<dbReference type="EMBL" id="JANAWD010000290">
    <property type="protein sequence ID" value="KAJ3482071.1"/>
    <property type="molecule type" value="Genomic_DNA"/>
</dbReference>
<evidence type="ECO:0000313" key="2">
    <source>
        <dbReference type="EMBL" id="KAJ3482071.1"/>
    </source>
</evidence>
<accession>A0AAD5V1A5</accession>
<dbReference type="AlphaFoldDB" id="A0AAD5V1A5"/>
<keyword evidence="3" id="KW-1185">Reference proteome</keyword>
<feature type="region of interest" description="Disordered" evidence="1">
    <location>
        <begin position="41"/>
        <end position="60"/>
    </location>
</feature>
<evidence type="ECO:0000256" key="1">
    <source>
        <dbReference type="SAM" id="MobiDB-lite"/>
    </source>
</evidence>
<name>A0AAD5V1A5_9APHY</name>
<reference evidence="2" key="1">
    <citation type="submission" date="2022-07" db="EMBL/GenBank/DDBJ databases">
        <title>Genome Sequence of Physisporinus lineatus.</title>
        <authorList>
            <person name="Buettner E."/>
        </authorList>
    </citation>
    <scope>NUCLEOTIDE SEQUENCE</scope>
    <source>
        <strain evidence="2">VT162</strain>
    </source>
</reference>
<proteinExistence type="predicted"/>